<keyword evidence="2" id="KW-1185">Reference proteome</keyword>
<evidence type="ECO:0000313" key="1">
    <source>
        <dbReference type="EMBL" id="CAK5033802.1"/>
    </source>
</evidence>
<reference evidence="1" key="1">
    <citation type="submission" date="2023-11" db="EMBL/GenBank/DDBJ databases">
        <authorList>
            <person name="Poullet M."/>
        </authorList>
    </citation>
    <scope>NUCLEOTIDE SEQUENCE</scope>
    <source>
        <strain evidence="1">E1834</strain>
    </source>
</reference>
<sequence>MENNPNFKEKKREYNRKFFLKKKNKRETIKKENSELKNIQSDNVKENSFVNPQTDNYENKGKEPIVWEDSLKFVERNYISDDVEQGECNKENGENYVEEQNEIVVEDPNKIAENGMNQIDLNIYPYDLNGKPDSNED</sequence>
<organism evidence="1 2">
    <name type="scientific">Meloidogyne enterolobii</name>
    <name type="common">Root-knot nematode worm</name>
    <name type="synonym">Meloidogyne mayaguensis</name>
    <dbReference type="NCBI Taxonomy" id="390850"/>
    <lineage>
        <taxon>Eukaryota</taxon>
        <taxon>Metazoa</taxon>
        <taxon>Ecdysozoa</taxon>
        <taxon>Nematoda</taxon>
        <taxon>Chromadorea</taxon>
        <taxon>Rhabditida</taxon>
        <taxon>Tylenchina</taxon>
        <taxon>Tylenchomorpha</taxon>
        <taxon>Tylenchoidea</taxon>
        <taxon>Meloidogynidae</taxon>
        <taxon>Meloidogyninae</taxon>
        <taxon>Meloidogyne</taxon>
    </lineage>
</organism>
<name>A0ACB0Y658_MELEN</name>
<comment type="caution">
    <text evidence="1">The sequence shown here is derived from an EMBL/GenBank/DDBJ whole genome shotgun (WGS) entry which is preliminary data.</text>
</comment>
<dbReference type="Proteomes" id="UP001497535">
    <property type="component" value="Unassembled WGS sequence"/>
</dbReference>
<gene>
    <name evidence="1" type="ORF">MENTE1834_LOCUS8236</name>
</gene>
<protein>
    <submittedName>
        <fullName evidence="1">Uncharacterized protein</fullName>
    </submittedName>
</protein>
<proteinExistence type="predicted"/>
<dbReference type="EMBL" id="CAVMJV010000007">
    <property type="protein sequence ID" value="CAK5033802.1"/>
    <property type="molecule type" value="Genomic_DNA"/>
</dbReference>
<accession>A0ACB0Y658</accession>
<evidence type="ECO:0000313" key="2">
    <source>
        <dbReference type="Proteomes" id="UP001497535"/>
    </source>
</evidence>